<dbReference type="InterPro" id="IPR041527">
    <property type="entry name" value="YhcG_N"/>
</dbReference>
<evidence type="ECO:0000259" key="1">
    <source>
        <dbReference type="Pfam" id="PF17761"/>
    </source>
</evidence>
<gene>
    <name evidence="2" type="ORF">SOIL9_81660</name>
</gene>
<evidence type="ECO:0000313" key="3">
    <source>
        <dbReference type="Proteomes" id="UP000464178"/>
    </source>
</evidence>
<dbReference type="Proteomes" id="UP000464178">
    <property type="component" value="Chromosome"/>
</dbReference>
<dbReference type="PANTHER" id="PTHR30547">
    <property type="entry name" value="UNCHARACTERIZED PROTEIN YHCG-RELATED"/>
    <property type="match status" value="1"/>
</dbReference>
<reference evidence="2 3" key="1">
    <citation type="submission" date="2019-05" db="EMBL/GenBank/DDBJ databases">
        <authorList>
            <consortium name="Science for Life Laboratories"/>
        </authorList>
    </citation>
    <scope>NUCLEOTIDE SEQUENCE [LARGE SCALE GENOMIC DNA]</scope>
    <source>
        <strain evidence="2">Soil9</strain>
    </source>
</reference>
<name>A0A6P2DHE0_9BACT</name>
<accession>A0A6P2DHE0</accession>
<feature type="domain" description="YhcG N-terminal" evidence="1">
    <location>
        <begin position="1"/>
        <end position="133"/>
    </location>
</feature>
<dbReference type="KEGG" id="gms:SOIL9_81660"/>
<protein>
    <recommendedName>
        <fullName evidence="1">YhcG N-terminal domain-containing protein</fullName>
    </recommendedName>
</protein>
<dbReference type="PANTHER" id="PTHR30547:SF5">
    <property type="entry name" value="NUCLEASE YHCG-RELATED"/>
    <property type="match status" value="1"/>
</dbReference>
<keyword evidence="3" id="KW-1185">Reference proteome</keyword>
<dbReference type="EMBL" id="LR593886">
    <property type="protein sequence ID" value="VTS00492.1"/>
    <property type="molecule type" value="Genomic_DNA"/>
</dbReference>
<proteinExistence type="predicted"/>
<dbReference type="Pfam" id="PF17761">
    <property type="entry name" value="DUF1016_N"/>
    <property type="match status" value="1"/>
</dbReference>
<dbReference type="InterPro" id="IPR053148">
    <property type="entry name" value="PD-DEXK-like_domain"/>
</dbReference>
<evidence type="ECO:0000313" key="2">
    <source>
        <dbReference type="EMBL" id="VTS00492.1"/>
    </source>
</evidence>
<organism evidence="2 3">
    <name type="scientific">Gemmata massiliana</name>
    <dbReference type="NCBI Taxonomy" id="1210884"/>
    <lineage>
        <taxon>Bacteria</taxon>
        <taxon>Pseudomonadati</taxon>
        <taxon>Planctomycetota</taxon>
        <taxon>Planctomycetia</taxon>
        <taxon>Gemmatales</taxon>
        <taxon>Gemmataceae</taxon>
        <taxon>Gemmata</taxon>
    </lineage>
</organism>
<sequence>MIRDARARVVAQVNSTLVDLYWRIGAHLSAKIAVGEWGDGTVEQLATHIRRMQPNATGFSAKNLWRMRQFYDTYANSPILSPLVRELSWTHNLIILSRSKREDEREFYLRVCQRERWTKRELERQLDGALFERVALSPVKLSIPMAQAHPSATDVFRDSYLVEVRHDNREGITDSVSRTLGRGCLSRSTYSPSKDVGEHSLLVKRRWATKCPNPRAARLAKKGEGYTA</sequence>
<dbReference type="AlphaFoldDB" id="A0A6P2DHE0"/>